<dbReference type="CDD" id="cd12148">
    <property type="entry name" value="fungal_TF_MHR"/>
    <property type="match status" value="1"/>
</dbReference>
<organism evidence="7 8">
    <name type="scientific">Aspergillus versicolor CBS 583.65</name>
    <dbReference type="NCBI Taxonomy" id="1036611"/>
    <lineage>
        <taxon>Eukaryota</taxon>
        <taxon>Fungi</taxon>
        <taxon>Dikarya</taxon>
        <taxon>Ascomycota</taxon>
        <taxon>Pezizomycotina</taxon>
        <taxon>Eurotiomycetes</taxon>
        <taxon>Eurotiomycetidae</taxon>
        <taxon>Eurotiales</taxon>
        <taxon>Aspergillaceae</taxon>
        <taxon>Aspergillus</taxon>
        <taxon>Aspergillus subgen. Nidulantes</taxon>
    </lineage>
</organism>
<dbReference type="OrthoDB" id="39175at2759"/>
<name>A0A1L9PR16_ASPVE</name>
<reference evidence="8" key="1">
    <citation type="journal article" date="2017" name="Genome Biol.">
        <title>Comparative genomics reveals high biological diversity and specific adaptations in the industrially and medically important fungal genus Aspergillus.</title>
        <authorList>
            <person name="de Vries R.P."/>
            <person name="Riley R."/>
            <person name="Wiebenga A."/>
            <person name="Aguilar-Osorio G."/>
            <person name="Amillis S."/>
            <person name="Uchima C.A."/>
            <person name="Anderluh G."/>
            <person name="Asadollahi M."/>
            <person name="Askin M."/>
            <person name="Barry K."/>
            <person name="Battaglia E."/>
            <person name="Bayram O."/>
            <person name="Benocci T."/>
            <person name="Braus-Stromeyer S.A."/>
            <person name="Caldana C."/>
            <person name="Canovas D."/>
            <person name="Cerqueira G.C."/>
            <person name="Chen F."/>
            <person name="Chen W."/>
            <person name="Choi C."/>
            <person name="Clum A."/>
            <person name="Dos Santos R.A."/>
            <person name="Damasio A.R."/>
            <person name="Diallinas G."/>
            <person name="Emri T."/>
            <person name="Fekete E."/>
            <person name="Flipphi M."/>
            <person name="Freyberg S."/>
            <person name="Gallo A."/>
            <person name="Gournas C."/>
            <person name="Habgood R."/>
            <person name="Hainaut M."/>
            <person name="Harispe M.L."/>
            <person name="Henrissat B."/>
            <person name="Hilden K.S."/>
            <person name="Hope R."/>
            <person name="Hossain A."/>
            <person name="Karabika E."/>
            <person name="Karaffa L."/>
            <person name="Karanyi Z."/>
            <person name="Krasevec N."/>
            <person name="Kuo A."/>
            <person name="Kusch H."/>
            <person name="LaButti K."/>
            <person name="Lagendijk E.L."/>
            <person name="Lapidus A."/>
            <person name="Levasseur A."/>
            <person name="Lindquist E."/>
            <person name="Lipzen A."/>
            <person name="Logrieco A.F."/>
            <person name="MacCabe A."/>
            <person name="Maekelae M.R."/>
            <person name="Malavazi I."/>
            <person name="Melin P."/>
            <person name="Meyer V."/>
            <person name="Mielnichuk N."/>
            <person name="Miskei M."/>
            <person name="Molnar A.P."/>
            <person name="Mule G."/>
            <person name="Ngan C.Y."/>
            <person name="Orejas M."/>
            <person name="Orosz E."/>
            <person name="Ouedraogo J.P."/>
            <person name="Overkamp K.M."/>
            <person name="Park H.-S."/>
            <person name="Perrone G."/>
            <person name="Piumi F."/>
            <person name="Punt P.J."/>
            <person name="Ram A.F."/>
            <person name="Ramon A."/>
            <person name="Rauscher S."/>
            <person name="Record E."/>
            <person name="Riano-Pachon D.M."/>
            <person name="Robert V."/>
            <person name="Roehrig J."/>
            <person name="Ruller R."/>
            <person name="Salamov A."/>
            <person name="Salih N.S."/>
            <person name="Samson R.A."/>
            <person name="Sandor E."/>
            <person name="Sanguinetti M."/>
            <person name="Schuetze T."/>
            <person name="Sepcic K."/>
            <person name="Shelest E."/>
            <person name="Sherlock G."/>
            <person name="Sophianopoulou V."/>
            <person name="Squina F.M."/>
            <person name="Sun H."/>
            <person name="Susca A."/>
            <person name="Todd R.B."/>
            <person name="Tsang A."/>
            <person name="Unkles S.E."/>
            <person name="van de Wiele N."/>
            <person name="van Rossen-Uffink D."/>
            <person name="Oliveira J.V."/>
            <person name="Vesth T.C."/>
            <person name="Visser J."/>
            <person name="Yu J.-H."/>
            <person name="Zhou M."/>
            <person name="Andersen M.R."/>
            <person name="Archer D.B."/>
            <person name="Baker S.E."/>
            <person name="Benoit I."/>
            <person name="Brakhage A.A."/>
            <person name="Braus G.H."/>
            <person name="Fischer R."/>
            <person name="Frisvad J.C."/>
            <person name="Goldman G.H."/>
            <person name="Houbraken J."/>
            <person name="Oakley B."/>
            <person name="Pocsi I."/>
            <person name="Scazzocchio C."/>
            <person name="Seiboth B."/>
            <person name="vanKuyk P.A."/>
            <person name="Wortman J."/>
            <person name="Dyer P.S."/>
            <person name="Grigoriev I.V."/>
        </authorList>
    </citation>
    <scope>NUCLEOTIDE SEQUENCE [LARGE SCALE GENOMIC DNA]</scope>
    <source>
        <strain evidence="8">CBS 583.65</strain>
    </source>
</reference>
<accession>A0A1L9PR16</accession>
<feature type="domain" description="Xylanolytic transcriptional activator regulatory" evidence="6">
    <location>
        <begin position="79"/>
        <end position="150"/>
    </location>
</feature>
<dbReference type="Proteomes" id="UP000184073">
    <property type="component" value="Unassembled WGS sequence"/>
</dbReference>
<keyword evidence="2" id="KW-0805">Transcription regulation</keyword>
<keyword evidence="4" id="KW-0804">Transcription</keyword>
<dbReference type="EMBL" id="KV878131">
    <property type="protein sequence ID" value="OJJ03886.1"/>
    <property type="molecule type" value="Genomic_DNA"/>
</dbReference>
<dbReference type="SMART" id="SM00906">
    <property type="entry name" value="Fungal_trans"/>
    <property type="match status" value="1"/>
</dbReference>
<dbReference type="GO" id="GO:0006351">
    <property type="term" value="P:DNA-templated transcription"/>
    <property type="evidence" value="ECO:0007669"/>
    <property type="project" value="InterPro"/>
</dbReference>
<dbReference type="GO" id="GO:0003677">
    <property type="term" value="F:DNA binding"/>
    <property type="evidence" value="ECO:0007669"/>
    <property type="project" value="UniProtKB-KW"/>
</dbReference>
<proteinExistence type="predicted"/>
<evidence type="ECO:0000256" key="3">
    <source>
        <dbReference type="ARBA" id="ARBA00023125"/>
    </source>
</evidence>
<evidence type="ECO:0000313" key="7">
    <source>
        <dbReference type="EMBL" id="OJJ03886.1"/>
    </source>
</evidence>
<keyword evidence="8" id="KW-1185">Reference proteome</keyword>
<evidence type="ECO:0000256" key="2">
    <source>
        <dbReference type="ARBA" id="ARBA00023015"/>
    </source>
</evidence>
<dbReference type="GeneID" id="63733190"/>
<keyword evidence="3" id="KW-0238">DNA-binding</keyword>
<keyword evidence="5" id="KW-0539">Nucleus</keyword>
<dbReference type="VEuPathDB" id="FungiDB:ASPVEDRAFT_85309"/>
<dbReference type="PANTHER" id="PTHR47171">
    <property type="entry name" value="FARA-RELATED"/>
    <property type="match status" value="1"/>
</dbReference>
<dbReference type="PANTHER" id="PTHR47171:SF3">
    <property type="entry name" value="FARA-RELATED"/>
    <property type="match status" value="1"/>
</dbReference>
<dbReference type="RefSeq" id="XP_040669648.1">
    <property type="nucleotide sequence ID" value="XM_040817679.1"/>
</dbReference>
<evidence type="ECO:0000256" key="5">
    <source>
        <dbReference type="ARBA" id="ARBA00023242"/>
    </source>
</evidence>
<dbReference type="Pfam" id="PF04082">
    <property type="entry name" value="Fungal_trans"/>
    <property type="match status" value="1"/>
</dbReference>
<dbReference type="STRING" id="1036611.A0A1L9PR16"/>
<protein>
    <recommendedName>
        <fullName evidence="6">Xylanolytic transcriptional activator regulatory domain-containing protein</fullName>
    </recommendedName>
</protein>
<dbReference type="GO" id="GO:0008270">
    <property type="term" value="F:zinc ion binding"/>
    <property type="evidence" value="ECO:0007669"/>
    <property type="project" value="InterPro"/>
</dbReference>
<evidence type="ECO:0000259" key="6">
    <source>
        <dbReference type="SMART" id="SM00906"/>
    </source>
</evidence>
<gene>
    <name evidence="7" type="ORF">ASPVEDRAFT_85309</name>
</gene>
<evidence type="ECO:0000256" key="1">
    <source>
        <dbReference type="ARBA" id="ARBA00022833"/>
    </source>
</evidence>
<evidence type="ECO:0000256" key="4">
    <source>
        <dbReference type="ARBA" id="ARBA00023163"/>
    </source>
</evidence>
<sequence length="416" mass="46779">MRQLRDTPPLLQKGLLLAGSLARRIDRVEDLQLPYALYQQAKEAIYMSSGSDTTTLLKAITITSCWSLRPPSVISLDGPWHWAGIAMRLALQLGLHHEKTYSGLRDSNSCRLVWWYLVNSDVLQAACWGRPCLIQSRCQDVQLPAHSDLDSLPLQTFNQVTRLLLILRQIIEPETSQLSDIVNALADWHRAVPLPLKLHSTDGSRNSYDKPGNEMFIIYFAIILLVLFQADRAENRQTPVSLISIAASSCIVRLYEEIHLHEDSPRLNSVHGFFLMLAAIPQIFHRTESAAKERLREHELDVICQVLQALHVKYGGSNMVLQKISKLRAESDALRESEPPPVNTGSYLESSTGAIDSSLLFPFPTHFSPNLGLLDDYENNSPRNGAMDLLAFESSLIDWSADDFFDTGDFPQSIDF</sequence>
<keyword evidence="1" id="KW-0862">Zinc</keyword>
<dbReference type="InterPro" id="IPR007219">
    <property type="entry name" value="XnlR_reg_dom"/>
</dbReference>
<evidence type="ECO:0000313" key="8">
    <source>
        <dbReference type="Proteomes" id="UP000184073"/>
    </source>
</evidence>
<dbReference type="InterPro" id="IPR052073">
    <property type="entry name" value="Amide_Lactam_Regulators"/>
</dbReference>
<dbReference type="AlphaFoldDB" id="A0A1L9PR16"/>